<protein>
    <submittedName>
        <fullName evidence="3">Acetoin utilization deacetylase AcuC-like enzyme</fullName>
    </submittedName>
</protein>
<proteinExistence type="inferred from homology"/>
<dbReference type="RefSeq" id="WP_183341150.1">
    <property type="nucleotide sequence ID" value="NZ_JACHNU010000002.1"/>
</dbReference>
<dbReference type="Proteomes" id="UP000585272">
    <property type="component" value="Unassembled WGS sequence"/>
</dbReference>
<dbReference type="InterPro" id="IPR000286">
    <property type="entry name" value="HDACs"/>
</dbReference>
<dbReference type="CDD" id="cd09996">
    <property type="entry name" value="HDAC_classII_1"/>
    <property type="match status" value="1"/>
</dbReference>
<dbReference type="AlphaFoldDB" id="A0A840ID56"/>
<evidence type="ECO:0000313" key="3">
    <source>
        <dbReference type="EMBL" id="MBB4662163.1"/>
    </source>
</evidence>
<dbReference type="PRINTS" id="PR01270">
    <property type="entry name" value="HDASUPER"/>
</dbReference>
<dbReference type="GO" id="GO:0004407">
    <property type="term" value="F:histone deacetylase activity"/>
    <property type="evidence" value="ECO:0007669"/>
    <property type="project" value="TreeGrafter"/>
</dbReference>
<organism evidence="3 4">
    <name type="scientific">Conexibacter arvalis</name>
    <dbReference type="NCBI Taxonomy" id="912552"/>
    <lineage>
        <taxon>Bacteria</taxon>
        <taxon>Bacillati</taxon>
        <taxon>Actinomycetota</taxon>
        <taxon>Thermoleophilia</taxon>
        <taxon>Solirubrobacterales</taxon>
        <taxon>Conexibacteraceae</taxon>
        <taxon>Conexibacter</taxon>
    </lineage>
</organism>
<dbReference type="Pfam" id="PF00850">
    <property type="entry name" value="Hist_deacetyl"/>
    <property type="match status" value="1"/>
</dbReference>
<dbReference type="SUPFAM" id="SSF52768">
    <property type="entry name" value="Arginase/deacetylase"/>
    <property type="match status" value="1"/>
</dbReference>
<dbReference type="EMBL" id="JACHNU010000002">
    <property type="protein sequence ID" value="MBB4662163.1"/>
    <property type="molecule type" value="Genomic_DNA"/>
</dbReference>
<evidence type="ECO:0000259" key="2">
    <source>
        <dbReference type="Pfam" id="PF00850"/>
    </source>
</evidence>
<dbReference type="GO" id="GO:0040029">
    <property type="term" value="P:epigenetic regulation of gene expression"/>
    <property type="evidence" value="ECO:0007669"/>
    <property type="project" value="TreeGrafter"/>
</dbReference>
<gene>
    <name evidence="3" type="ORF">BDZ31_001749</name>
</gene>
<sequence length="372" mass="39177">MATTGFVWHERYAWHDIGAGTGPLRAGGWVEPGEQHAEHAATKRRIRNLIDASGLLGKLVQLEPAPATDAQLERFHTPAHIARARELSEGEGGPFGFDAFVGRGSEPIARLAAGGAIAAVDAVMAGRVANAYALIRPCGHHAVAAEGKGFCIYNNVVLAALHARAEHGAERIAIVDWDVHHGNGAQEAFWADPSTLTISLHQENVFPPGSGALEERGGGAGHGANLNLPLPPGCGIGAYEAAFERVIVPALDAFAPDLLLIACGFDAGAHDPMGRQQLNPGAFRTMTRHAMEVAERHCAGRLAMTHEGGYHTGLAPFCGLAVMEQLSGERTEVEDPWELPIASMGWQALQPHQEAAIEAAAALVGEVPRPSA</sequence>
<feature type="domain" description="Histone deacetylase" evidence="2">
    <location>
        <begin position="36"/>
        <end position="313"/>
    </location>
</feature>
<dbReference type="PANTHER" id="PTHR10625">
    <property type="entry name" value="HISTONE DEACETYLASE HDAC1-RELATED"/>
    <property type="match status" value="1"/>
</dbReference>
<dbReference type="PANTHER" id="PTHR10625:SF31">
    <property type="entry name" value="HISTONE DEACETYLASE DOMAIN-CONTAINING PROTEIN"/>
    <property type="match status" value="1"/>
</dbReference>
<name>A0A840ID56_9ACTN</name>
<dbReference type="InterPro" id="IPR023801">
    <property type="entry name" value="His_deacetylse_dom"/>
</dbReference>
<evidence type="ECO:0000313" key="4">
    <source>
        <dbReference type="Proteomes" id="UP000585272"/>
    </source>
</evidence>
<accession>A0A840ID56</accession>
<dbReference type="InterPro" id="IPR037138">
    <property type="entry name" value="His_deacetylse_dom_sf"/>
</dbReference>
<reference evidence="3 4" key="1">
    <citation type="submission" date="2020-08" db="EMBL/GenBank/DDBJ databases">
        <title>Genomic Encyclopedia of Archaeal and Bacterial Type Strains, Phase II (KMG-II): from individual species to whole genera.</title>
        <authorList>
            <person name="Goeker M."/>
        </authorList>
    </citation>
    <scope>NUCLEOTIDE SEQUENCE [LARGE SCALE GENOMIC DNA]</scope>
    <source>
        <strain evidence="3 4">DSM 23288</strain>
    </source>
</reference>
<dbReference type="Gene3D" id="3.40.800.20">
    <property type="entry name" value="Histone deacetylase domain"/>
    <property type="match status" value="1"/>
</dbReference>
<evidence type="ECO:0000256" key="1">
    <source>
        <dbReference type="ARBA" id="ARBA00005947"/>
    </source>
</evidence>
<dbReference type="InterPro" id="IPR023696">
    <property type="entry name" value="Ureohydrolase_dom_sf"/>
</dbReference>
<dbReference type="GO" id="GO:0005737">
    <property type="term" value="C:cytoplasm"/>
    <property type="evidence" value="ECO:0007669"/>
    <property type="project" value="TreeGrafter"/>
</dbReference>
<keyword evidence="4" id="KW-1185">Reference proteome</keyword>
<comment type="similarity">
    <text evidence="1">Belongs to the histone deacetylase family.</text>
</comment>
<comment type="caution">
    <text evidence="3">The sequence shown here is derived from an EMBL/GenBank/DDBJ whole genome shotgun (WGS) entry which is preliminary data.</text>
</comment>